<dbReference type="Gene3D" id="2.30.30.30">
    <property type="match status" value="1"/>
</dbReference>
<dbReference type="GeneID" id="70637926"/>
<evidence type="ECO:0000256" key="1">
    <source>
        <dbReference type="ARBA" id="ARBA00004173"/>
    </source>
</evidence>
<evidence type="ECO:0000256" key="7">
    <source>
        <dbReference type="ARBA" id="ARBA00023128"/>
    </source>
</evidence>
<dbReference type="InterPro" id="IPR022666">
    <property type="entry name" value="Ribosomal_uL2_RNA-bd_dom"/>
</dbReference>
<dbReference type="PANTHER" id="PTHR13691:SF72">
    <property type="entry name" value="EXPRESSED PROTEIN"/>
    <property type="match status" value="1"/>
</dbReference>
<geneLocation type="mitochondrion" evidence="12"/>
<evidence type="ECO:0000256" key="6">
    <source>
        <dbReference type="ARBA" id="ARBA00022980"/>
    </source>
</evidence>
<protein>
    <submittedName>
        <fullName evidence="12">Ribosomal protein L2</fullName>
    </submittedName>
</protein>
<dbReference type="Gene3D" id="2.40.50.140">
    <property type="entry name" value="Nucleic acid-binding proteins"/>
    <property type="match status" value="1"/>
</dbReference>
<dbReference type="GO" id="GO:0032543">
    <property type="term" value="P:mitochondrial translation"/>
    <property type="evidence" value="ECO:0007669"/>
    <property type="project" value="TreeGrafter"/>
</dbReference>
<dbReference type="InterPro" id="IPR002171">
    <property type="entry name" value="Ribosomal_uL2"/>
</dbReference>
<reference evidence="12" key="1">
    <citation type="submission" date="2020-09" db="EMBL/GenBank/DDBJ databases">
        <authorList>
            <person name="Liu K."/>
            <person name="Chen N."/>
        </authorList>
    </citation>
    <scope>NUCLEOTIDE SEQUENCE</scope>
    <source>
        <strain evidence="12">CNS00050</strain>
    </source>
</reference>
<dbReference type="InterPro" id="IPR008991">
    <property type="entry name" value="Translation_prot_SH3-like_sf"/>
</dbReference>
<dbReference type="FunFam" id="4.10.950.10:FF:000001">
    <property type="entry name" value="50S ribosomal protein L2"/>
    <property type="match status" value="1"/>
</dbReference>
<dbReference type="SMART" id="SM01383">
    <property type="entry name" value="Ribosomal_L2"/>
    <property type="match status" value="1"/>
</dbReference>
<dbReference type="GO" id="GO:0009507">
    <property type="term" value="C:chloroplast"/>
    <property type="evidence" value="ECO:0007669"/>
    <property type="project" value="UniProtKB-SubCell"/>
</dbReference>
<keyword evidence="7 12" id="KW-0496">Mitochondrion</keyword>
<feature type="compositionally biased region" description="Low complexity" evidence="9">
    <location>
        <begin position="241"/>
        <end position="256"/>
    </location>
</feature>
<dbReference type="SUPFAM" id="SSF50249">
    <property type="entry name" value="Nucleic acid-binding proteins"/>
    <property type="match status" value="1"/>
</dbReference>
<sequence length="267" mass="29707">MNSIKSKFSLRTQKKIMNLPKISWNKTPFIKKMIIGKKSVAGKNNSGKITVYHKGGGHKKKYRKINFTRTEDSIGIVTTIEYDPYRTAFIASIYDFLNFKYFYIIAPKNLNIGNIVKSGFSADVKIGHSLTLMKIPVGGFIHNISMKENKKAQLTRSAGTNAQLIEKTSKYCRIVLSSGVHIFISPTCQATIGTVSNEFSFFKTIKKAGRSRWLGKRPTVRGVAMNPIDHPHGGGEGKSSGGRSSVTPWGKPTKNGKTNKRKKTFKV</sequence>
<dbReference type="PANTHER" id="PTHR13691">
    <property type="entry name" value="RIBOSOMAL PROTEIN L2"/>
    <property type="match status" value="1"/>
</dbReference>
<dbReference type="GO" id="GO:0005762">
    <property type="term" value="C:mitochondrial large ribosomal subunit"/>
    <property type="evidence" value="ECO:0007669"/>
    <property type="project" value="TreeGrafter"/>
</dbReference>
<organism evidence="12">
    <name type="scientific">Thalassiosira rotula</name>
    <dbReference type="NCBI Taxonomy" id="49265"/>
    <lineage>
        <taxon>Eukaryota</taxon>
        <taxon>Sar</taxon>
        <taxon>Stramenopiles</taxon>
        <taxon>Ochrophyta</taxon>
        <taxon>Bacillariophyta</taxon>
        <taxon>Coscinodiscophyceae</taxon>
        <taxon>Thalassiosirophycidae</taxon>
        <taxon>Thalassiosirales</taxon>
        <taxon>Thalassiosiraceae</taxon>
        <taxon>Thalassiosira</taxon>
    </lineage>
</organism>
<name>A0A8B0SA83_9STRA</name>
<dbReference type="NCBIfam" id="TIGR01171">
    <property type="entry name" value="rplB_bact"/>
    <property type="match status" value="1"/>
</dbReference>
<evidence type="ECO:0000256" key="9">
    <source>
        <dbReference type="SAM" id="MobiDB-lite"/>
    </source>
</evidence>
<comment type="subcellular location">
    <subcellularLocation>
        <location evidence="1">Mitochondrion</location>
    </subcellularLocation>
    <subcellularLocation>
        <location evidence="2">Plastid</location>
        <location evidence="2">Chloroplast</location>
    </subcellularLocation>
</comment>
<dbReference type="InterPro" id="IPR022671">
    <property type="entry name" value="Ribosomal_uL2_CS"/>
</dbReference>
<feature type="compositionally biased region" description="Basic residues" evidence="9">
    <location>
        <begin position="257"/>
        <end position="267"/>
    </location>
</feature>
<dbReference type="Pfam" id="PF00181">
    <property type="entry name" value="Ribosomal_L2_N"/>
    <property type="match status" value="1"/>
</dbReference>
<dbReference type="SMART" id="SM01382">
    <property type="entry name" value="Ribosomal_L2_C"/>
    <property type="match status" value="1"/>
</dbReference>
<evidence type="ECO:0000256" key="5">
    <source>
        <dbReference type="ARBA" id="ARBA00022640"/>
    </source>
</evidence>
<dbReference type="EMBL" id="MW013552">
    <property type="protein sequence ID" value="QTX08903.1"/>
    <property type="molecule type" value="Genomic_DNA"/>
</dbReference>
<keyword evidence="5" id="KW-0934">Plastid</keyword>
<evidence type="ECO:0000256" key="3">
    <source>
        <dbReference type="ARBA" id="ARBA00005636"/>
    </source>
</evidence>
<dbReference type="Pfam" id="PF03947">
    <property type="entry name" value="Ribosomal_L2_C"/>
    <property type="match status" value="1"/>
</dbReference>
<evidence type="ECO:0000256" key="8">
    <source>
        <dbReference type="ARBA" id="ARBA00023274"/>
    </source>
</evidence>
<feature type="region of interest" description="Disordered" evidence="9">
    <location>
        <begin position="222"/>
        <end position="267"/>
    </location>
</feature>
<comment type="similarity">
    <text evidence="3">Belongs to the universal ribosomal protein uL2 family.</text>
</comment>
<dbReference type="Gene3D" id="4.10.950.10">
    <property type="entry name" value="Ribosomal protein L2, domain 3"/>
    <property type="match status" value="1"/>
</dbReference>
<dbReference type="GO" id="GO:0003723">
    <property type="term" value="F:RNA binding"/>
    <property type="evidence" value="ECO:0007669"/>
    <property type="project" value="InterPro"/>
</dbReference>
<keyword evidence="8" id="KW-0687">Ribonucleoprotein</keyword>
<feature type="domain" description="Large ribosomal subunit protein uL2 RNA-binding" evidence="11">
    <location>
        <begin position="42"/>
        <end position="118"/>
    </location>
</feature>
<dbReference type="PROSITE" id="PS00467">
    <property type="entry name" value="RIBOSOMAL_L2"/>
    <property type="match status" value="1"/>
</dbReference>
<dbReference type="GO" id="GO:0016740">
    <property type="term" value="F:transferase activity"/>
    <property type="evidence" value="ECO:0007669"/>
    <property type="project" value="InterPro"/>
</dbReference>
<evidence type="ECO:0000259" key="10">
    <source>
        <dbReference type="SMART" id="SM01382"/>
    </source>
</evidence>
<dbReference type="InterPro" id="IPR012340">
    <property type="entry name" value="NA-bd_OB-fold"/>
</dbReference>
<dbReference type="InterPro" id="IPR014726">
    <property type="entry name" value="Ribosomal_uL2_dom3"/>
</dbReference>
<dbReference type="RefSeq" id="YP_010252060.1">
    <property type="nucleotide sequence ID" value="NC_060383.1"/>
</dbReference>
<dbReference type="InterPro" id="IPR022669">
    <property type="entry name" value="Ribosomal_uL2_C"/>
</dbReference>
<feature type="domain" description="Large ribosomal subunit protein uL2 C-terminal" evidence="10">
    <location>
        <begin position="124"/>
        <end position="252"/>
    </location>
</feature>
<evidence type="ECO:0000256" key="2">
    <source>
        <dbReference type="ARBA" id="ARBA00004229"/>
    </source>
</evidence>
<dbReference type="AlphaFoldDB" id="A0A8B0SA83"/>
<accession>A0A8B0SA83</accession>
<evidence type="ECO:0000313" key="12">
    <source>
        <dbReference type="EMBL" id="QTX08903.1"/>
    </source>
</evidence>
<dbReference type="InterPro" id="IPR014722">
    <property type="entry name" value="Rib_uL2_dom2"/>
</dbReference>
<gene>
    <name evidence="12" type="primary">rpl2</name>
</gene>
<dbReference type="PIRSF" id="PIRSF002158">
    <property type="entry name" value="Ribosomal_L2"/>
    <property type="match status" value="1"/>
</dbReference>
<evidence type="ECO:0000259" key="11">
    <source>
        <dbReference type="SMART" id="SM01383"/>
    </source>
</evidence>
<keyword evidence="4" id="KW-0150">Chloroplast</keyword>
<dbReference type="SUPFAM" id="SSF50104">
    <property type="entry name" value="Translation proteins SH3-like domain"/>
    <property type="match status" value="1"/>
</dbReference>
<evidence type="ECO:0000256" key="4">
    <source>
        <dbReference type="ARBA" id="ARBA00022528"/>
    </source>
</evidence>
<dbReference type="GO" id="GO:0003735">
    <property type="term" value="F:structural constituent of ribosome"/>
    <property type="evidence" value="ECO:0007669"/>
    <property type="project" value="InterPro"/>
</dbReference>
<proteinExistence type="inferred from homology"/>
<keyword evidence="6 12" id="KW-0689">Ribosomal protein</keyword>
<dbReference type="InterPro" id="IPR005880">
    <property type="entry name" value="Ribosomal_uL2_bac/org-type"/>
</dbReference>